<dbReference type="Pfam" id="PF00012">
    <property type="entry name" value="HSP70"/>
    <property type="match status" value="1"/>
</dbReference>
<proteinExistence type="predicted"/>
<evidence type="ECO:0000256" key="1">
    <source>
        <dbReference type="ARBA" id="ARBA00022741"/>
    </source>
</evidence>
<dbReference type="Proteomes" id="UP000596660">
    <property type="component" value="Unplaced"/>
</dbReference>
<dbReference type="PANTHER" id="PTHR19375">
    <property type="entry name" value="HEAT SHOCK PROTEIN 70KDA"/>
    <property type="match status" value="1"/>
</dbReference>
<dbReference type="PROSITE" id="PS00297">
    <property type="entry name" value="HSP70_1"/>
    <property type="match status" value="1"/>
</dbReference>
<organism evidence="5 6">
    <name type="scientific">Chenopodium quinoa</name>
    <name type="common">Quinoa</name>
    <dbReference type="NCBI Taxonomy" id="63459"/>
    <lineage>
        <taxon>Eukaryota</taxon>
        <taxon>Viridiplantae</taxon>
        <taxon>Streptophyta</taxon>
        <taxon>Embryophyta</taxon>
        <taxon>Tracheophyta</taxon>
        <taxon>Spermatophyta</taxon>
        <taxon>Magnoliopsida</taxon>
        <taxon>eudicotyledons</taxon>
        <taxon>Gunneridae</taxon>
        <taxon>Pentapetalae</taxon>
        <taxon>Caryophyllales</taxon>
        <taxon>Chenopodiaceae</taxon>
        <taxon>Chenopodioideae</taxon>
        <taxon>Atripliceae</taxon>
        <taxon>Chenopodium</taxon>
    </lineage>
</organism>
<feature type="compositionally biased region" description="Gly residues" evidence="4">
    <location>
        <begin position="417"/>
        <end position="435"/>
    </location>
</feature>
<dbReference type="Gene3D" id="2.60.34.10">
    <property type="entry name" value="Substrate Binding Domain Of DNAk, Chain A, domain 1"/>
    <property type="match status" value="1"/>
</dbReference>
<evidence type="ECO:0000256" key="4">
    <source>
        <dbReference type="SAM" id="MobiDB-lite"/>
    </source>
</evidence>
<dbReference type="Gene3D" id="1.20.1270.10">
    <property type="match status" value="1"/>
</dbReference>
<feature type="coiled-coil region" evidence="3">
    <location>
        <begin position="149"/>
        <end position="176"/>
    </location>
</feature>
<reference evidence="5" key="2">
    <citation type="submission" date="2021-03" db="UniProtKB">
        <authorList>
            <consortium name="EnsemblPlants"/>
        </authorList>
    </citation>
    <scope>IDENTIFICATION</scope>
</reference>
<dbReference type="Gene3D" id="3.90.640.10">
    <property type="entry name" value="Actin, Chain A, domain 4"/>
    <property type="match status" value="1"/>
</dbReference>
<dbReference type="Gene3D" id="3.30.420.40">
    <property type="match status" value="3"/>
</dbReference>
<dbReference type="AlphaFoldDB" id="A0A803L1Z8"/>
<dbReference type="Gene3D" id="3.30.30.30">
    <property type="match status" value="1"/>
</dbReference>
<keyword evidence="3" id="KW-0175">Coiled coil</keyword>
<dbReference type="SUPFAM" id="SSF100934">
    <property type="entry name" value="Heat shock protein 70kD (HSP70), C-terminal subdomain"/>
    <property type="match status" value="1"/>
</dbReference>
<evidence type="ECO:0000256" key="3">
    <source>
        <dbReference type="SAM" id="Coils"/>
    </source>
</evidence>
<accession>A0A803L1Z8</accession>
<dbReference type="EnsemblPlants" id="AUR62005887-RA">
    <property type="protein sequence ID" value="AUR62005887-RA:cds"/>
    <property type="gene ID" value="AUR62005887"/>
</dbReference>
<dbReference type="SUPFAM" id="SSF100920">
    <property type="entry name" value="Heat shock protein 70kD (HSP70), peptide-binding domain"/>
    <property type="match status" value="1"/>
</dbReference>
<sequence length="444" mass="47517">MSPSWFSPSLISRCTSLTRPFSSKPASDEIIGIDLGTTNSCVAVMEGKNAKVIENSEGGRTTPSVVAFSPKGDLLVGTPAKRQAVTNPQNTFFGIKRMIGRRFDDPQTQKESKMVKATNGDTFLGGEDFDNALVEYLVSEFKKSDGIDLSQDRLALQRLREAAEKAKIELSSTTQTDISLPFISADVSGAKHFNMTLTRSRFESLVENLIVRTRDPCKSCLKDAGVSAKDLDEVLLVGGMTRVPKVQGLVSEIFGKSPSKGVNPDEAVAVGAAIQGGILRGDVKELLLLDVTPLSLGIETLGGVFTRLINRNTTVPTKKSQVFSTAADNQTQEAKLHAQKDQQRKTLIEVRNNADSTVYSIEKSVSEYKDKVPADVVKEIESAVADLREAVQKDDADLIKSKIDAANAAVSKIGQHMSGGGADGGSSGGSQGGGDQTPEAEYEE</sequence>
<keyword evidence="1" id="KW-0547">Nucleotide-binding</keyword>
<dbReference type="InterPro" id="IPR018181">
    <property type="entry name" value="Heat_shock_70_CS"/>
</dbReference>
<dbReference type="SUPFAM" id="SSF53067">
    <property type="entry name" value="Actin-like ATPase domain"/>
    <property type="match status" value="2"/>
</dbReference>
<dbReference type="Gramene" id="AUR62005887-RA">
    <property type="protein sequence ID" value="AUR62005887-RA:cds"/>
    <property type="gene ID" value="AUR62005887"/>
</dbReference>
<dbReference type="InterPro" id="IPR029047">
    <property type="entry name" value="HSP70_peptide-bd_sf"/>
</dbReference>
<evidence type="ECO:0000256" key="2">
    <source>
        <dbReference type="ARBA" id="ARBA00022840"/>
    </source>
</evidence>
<dbReference type="InterPro" id="IPR013126">
    <property type="entry name" value="Hsp_70_fam"/>
</dbReference>
<dbReference type="GO" id="GO:0140662">
    <property type="term" value="F:ATP-dependent protein folding chaperone"/>
    <property type="evidence" value="ECO:0007669"/>
    <property type="project" value="InterPro"/>
</dbReference>
<dbReference type="PRINTS" id="PR00301">
    <property type="entry name" value="HEATSHOCK70"/>
</dbReference>
<evidence type="ECO:0000313" key="6">
    <source>
        <dbReference type="Proteomes" id="UP000596660"/>
    </source>
</evidence>
<keyword evidence="2" id="KW-0067">ATP-binding</keyword>
<reference evidence="5" key="1">
    <citation type="journal article" date="2017" name="Nature">
        <title>The genome of Chenopodium quinoa.</title>
        <authorList>
            <person name="Jarvis D.E."/>
            <person name="Ho Y.S."/>
            <person name="Lightfoot D.J."/>
            <person name="Schmoeckel S.M."/>
            <person name="Li B."/>
            <person name="Borm T.J.A."/>
            <person name="Ohyanagi H."/>
            <person name="Mineta K."/>
            <person name="Michell C.T."/>
            <person name="Saber N."/>
            <person name="Kharbatia N.M."/>
            <person name="Rupper R.R."/>
            <person name="Sharp A.R."/>
            <person name="Dally N."/>
            <person name="Boughton B.A."/>
            <person name="Woo Y.H."/>
            <person name="Gao G."/>
            <person name="Schijlen E.G.W.M."/>
            <person name="Guo X."/>
            <person name="Momin A.A."/>
            <person name="Negrao S."/>
            <person name="Al-Babili S."/>
            <person name="Gehring C."/>
            <person name="Roessner U."/>
            <person name="Jung C."/>
            <person name="Murphy K."/>
            <person name="Arold S.T."/>
            <person name="Gojobori T."/>
            <person name="van der Linden C.G."/>
            <person name="van Loo E.N."/>
            <person name="Jellen E.N."/>
            <person name="Maughan P.J."/>
            <person name="Tester M."/>
        </authorList>
    </citation>
    <scope>NUCLEOTIDE SEQUENCE [LARGE SCALE GENOMIC DNA]</scope>
    <source>
        <strain evidence="5">cv. PI 614886</strain>
    </source>
</reference>
<dbReference type="GO" id="GO:0005524">
    <property type="term" value="F:ATP binding"/>
    <property type="evidence" value="ECO:0007669"/>
    <property type="project" value="UniProtKB-KW"/>
</dbReference>
<dbReference type="OMA" id="ERTVDIC"/>
<keyword evidence="6" id="KW-1185">Reference proteome</keyword>
<protein>
    <recommendedName>
        <fullName evidence="7">Heat shock protein 70</fullName>
    </recommendedName>
</protein>
<feature type="region of interest" description="Disordered" evidence="4">
    <location>
        <begin position="414"/>
        <end position="444"/>
    </location>
</feature>
<name>A0A803L1Z8_CHEQI</name>
<dbReference type="InterPro" id="IPR029048">
    <property type="entry name" value="HSP70_C_sf"/>
</dbReference>
<evidence type="ECO:0000313" key="5">
    <source>
        <dbReference type="EnsemblPlants" id="AUR62005887-RA:cds"/>
    </source>
</evidence>
<evidence type="ECO:0008006" key="7">
    <source>
        <dbReference type="Google" id="ProtNLM"/>
    </source>
</evidence>
<dbReference type="InterPro" id="IPR043129">
    <property type="entry name" value="ATPase_NBD"/>
</dbReference>